<dbReference type="EMBL" id="JABSTV010001247">
    <property type="protein sequence ID" value="KAH7972629.1"/>
    <property type="molecule type" value="Genomic_DNA"/>
</dbReference>
<dbReference type="Proteomes" id="UP000821837">
    <property type="component" value="Chromosome 11"/>
</dbReference>
<evidence type="ECO:0008006" key="4">
    <source>
        <dbReference type="Google" id="ProtNLM"/>
    </source>
</evidence>
<evidence type="ECO:0000313" key="2">
    <source>
        <dbReference type="EMBL" id="KAH7972629.1"/>
    </source>
</evidence>
<feature type="compositionally biased region" description="Basic residues" evidence="1">
    <location>
        <begin position="82"/>
        <end position="92"/>
    </location>
</feature>
<name>A0A9D4T633_RHISA</name>
<protein>
    <recommendedName>
        <fullName evidence="4">CLK4-associating serine/arginine rich protein</fullName>
    </recommendedName>
</protein>
<dbReference type="AlphaFoldDB" id="A0A9D4T633"/>
<organism evidence="2 3">
    <name type="scientific">Rhipicephalus sanguineus</name>
    <name type="common">Brown dog tick</name>
    <name type="synonym">Ixodes sanguineus</name>
    <dbReference type="NCBI Taxonomy" id="34632"/>
    <lineage>
        <taxon>Eukaryota</taxon>
        <taxon>Metazoa</taxon>
        <taxon>Ecdysozoa</taxon>
        <taxon>Arthropoda</taxon>
        <taxon>Chelicerata</taxon>
        <taxon>Arachnida</taxon>
        <taxon>Acari</taxon>
        <taxon>Parasitiformes</taxon>
        <taxon>Ixodida</taxon>
        <taxon>Ixodoidea</taxon>
        <taxon>Ixodidae</taxon>
        <taxon>Rhipicephalinae</taxon>
        <taxon>Rhipicephalus</taxon>
        <taxon>Rhipicephalus</taxon>
    </lineage>
</organism>
<gene>
    <name evidence="2" type="ORF">HPB52_014262</name>
</gene>
<proteinExistence type="predicted"/>
<comment type="caution">
    <text evidence="2">The sequence shown here is derived from an EMBL/GenBank/DDBJ whole genome shotgun (WGS) entry which is preliminary data.</text>
</comment>
<keyword evidence="3" id="KW-1185">Reference proteome</keyword>
<evidence type="ECO:0000313" key="3">
    <source>
        <dbReference type="Proteomes" id="UP000821837"/>
    </source>
</evidence>
<dbReference type="VEuPathDB" id="VectorBase:RSAN_036152"/>
<accession>A0A9D4T633</accession>
<feature type="region of interest" description="Disordered" evidence="1">
    <location>
        <begin position="1"/>
        <end position="145"/>
    </location>
</feature>
<evidence type="ECO:0000256" key="1">
    <source>
        <dbReference type="SAM" id="MobiDB-lite"/>
    </source>
</evidence>
<feature type="compositionally biased region" description="Basic and acidic residues" evidence="1">
    <location>
        <begin position="50"/>
        <end position="76"/>
    </location>
</feature>
<reference evidence="2" key="1">
    <citation type="journal article" date="2020" name="Cell">
        <title>Large-Scale Comparative Analyses of Tick Genomes Elucidate Their Genetic Diversity and Vector Capacities.</title>
        <authorList>
            <consortium name="Tick Genome and Microbiome Consortium (TIGMIC)"/>
            <person name="Jia N."/>
            <person name="Wang J."/>
            <person name="Shi W."/>
            <person name="Du L."/>
            <person name="Sun Y."/>
            <person name="Zhan W."/>
            <person name="Jiang J.F."/>
            <person name="Wang Q."/>
            <person name="Zhang B."/>
            <person name="Ji P."/>
            <person name="Bell-Sakyi L."/>
            <person name="Cui X.M."/>
            <person name="Yuan T.T."/>
            <person name="Jiang B.G."/>
            <person name="Yang W.F."/>
            <person name="Lam T.T."/>
            <person name="Chang Q.C."/>
            <person name="Ding S.J."/>
            <person name="Wang X.J."/>
            <person name="Zhu J.G."/>
            <person name="Ruan X.D."/>
            <person name="Zhao L."/>
            <person name="Wei J.T."/>
            <person name="Ye R.Z."/>
            <person name="Que T.C."/>
            <person name="Du C.H."/>
            <person name="Zhou Y.H."/>
            <person name="Cheng J.X."/>
            <person name="Dai P.F."/>
            <person name="Guo W.B."/>
            <person name="Han X.H."/>
            <person name="Huang E.J."/>
            <person name="Li L.F."/>
            <person name="Wei W."/>
            <person name="Gao Y.C."/>
            <person name="Liu J.Z."/>
            <person name="Shao H.Z."/>
            <person name="Wang X."/>
            <person name="Wang C.C."/>
            <person name="Yang T.C."/>
            <person name="Huo Q.B."/>
            <person name="Li W."/>
            <person name="Chen H.Y."/>
            <person name="Chen S.E."/>
            <person name="Zhou L.G."/>
            <person name="Ni X.B."/>
            <person name="Tian J.H."/>
            <person name="Sheng Y."/>
            <person name="Liu T."/>
            <person name="Pan Y.S."/>
            <person name="Xia L.Y."/>
            <person name="Li J."/>
            <person name="Zhao F."/>
            <person name="Cao W.C."/>
        </authorList>
    </citation>
    <scope>NUCLEOTIDE SEQUENCE</scope>
    <source>
        <strain evidence="2">Rsan-2018</strain>
    </source>
</reference>
<sequence>MFAMSMRPPQLSSASKTPAGAGSAAGGGAGGLTLREKLKRKMQAALNKQYKADKRAEREKQDKIQQERWDRAEELRGMALRLRQREREKRHKERDDYDYDPDGSRDGHDGYSSRSGSRSRSPSRSPEPRPPGDSSYAPPIEYSRNPTYYSRRSHVVSPAAAPAGKGFYRRAGVTFRAHSGACRHRLSSLGVNLPRVTDLAVQ</sequence>
<reference evidence="2" key="2">
    <citation type="submission" date="2021-09" db="EMBL/GenBank/DDBJ databases">
        <authorList>
            <person name="Jia N."/>
            <person name="Wang J."/>
            <person name="Shi W."/>
            <person name="Du L."/>
            <person name="Sun Y."/>
            <person name="Zhan W."/>
            <person name="Jiang J."/>
            <person name="Wang Q."/>
            <person name="Zhang B."/>
            <person name="Ji P."/>
            <person name="Sakyi L.B."/>
            <person name="Cui X."/>
            <person name="Yuan T."/>
            <person name="Jiang B."/>
            <person name="Yang W."/>
            <person name="Lam T.T.-Y."/>
            <person name="Chang Q."/>
            <person name="Ding S."/>
            <person name="Wang X."/>
            <person name="Zhu J."/>
            <person name="Ruan X."/>
            <person name="Zhao L."/>
            <person name="Wei J."/>
            <person name="Que T."/>
            <person name="Du C."/>
            <person name="Cheng J."/>
            <person name="Dai P."/>
            <person name="Han X."/>
            <person name="Huang E."/>
            <person name="Gao Y."/>
            <person name="Liu J."/>
            <person name="Shao H."/>
            <person name="Ye R."/>
            <person name="Li L."/>
            <person name="Wei W."/>
            <person name="Wang X."/>
            <person name="Wang C."/>
            <person name="Huo Q."/>
            <person name="Li W."/>
            <person name="Guo W."/>
            <person name="Chen H."/>
            <person name="Chen S."/>
            <person name="Zhou L."/>
            <person name="Zhou L."/>
            <person name="Ni X."/>
            <person name="Tian J."/>
            <person name="Zhou Y."/>
            <person name="Sheng Y."/>
            <person name="Liu T."/>
            <person name="Pan Y."/>
            <person name="Xia L."/>
            <person name="Li J."/>
            <person name="Zhao F."/>
            <person name="Cao W."/>
        </authorList>
    </citation>
    <scope>NUCLEOTIDE SEQUENCE</scope>
    <source>
        <strain evidence="2">Rsan-2018</strain>
        <tissue evidence="2">Larvae</tissue>
    </source>
</reference>
<feature type="compositionally biased region" description="Low complexity" evidence="1">
    <location>
        <begin position="112"/>
        <end position="124"/>
    </location>
</feature>
<feature type="compositionally biased region" description="Basic and acidic residues" evidence="1">
    <location>
        <begin position="102"/>
        <end position="111"/>
    </location>
</feature>